<proteinExistence type="predicted"/>
<protein>
    <submittedName>
        <fullName evidence="2">Uncharacterized protein</fullName>
    </submittedName>
</protein>
<comment type="caution">
    <text evidence="2">The sequence shown here is derived from an EMBL/GenBank/DDBJ whole genome shotgun (WGS) entry which is preliminary data.</text>
</comment>
<sequence>MSSEKERVQKRDFEIEETIGILETEMEGLIDEINELRKQRDTLIKVNAFLRDELKEVLDQLSF</sequence>
<reference evidence="2" key="2">
    <citation type="submission" date="2020-09" db="EMBL/GenBank/DDBJ databases">
        <authorList>
            <person name="Sun Q."/>
            <person name="Ohkuma M."/>
        </authorList>
    </citation>
    <scope>NUCLEOTIDE SEQUENCE</scope>
    <source>
        <strain evidence="2">JCM 15325</strain>
    </source>
</reference>
<reference evidence="2" key="1">
    <citation type="journal article" date="2014" name="Int. J. Syst. Evol. Microbiol.">
        <title>Complete genome sequence of Corynebacterium casei LMG S-19264T (=DSM 44701T), isolated from a smear-ripened cheese.</title>
        <authorList>
            <consortium name="US DOE Joint Genome Institute (JGI-PGF)"/>
            <person name="Walter F."/>
            <person name="Albersmeier A."/>
            <person name="Kalinowski J."/>
            <person name="Ruckert C."/>
        </authorList>
    </citation>
    <scope>NUCLEOTIDE SEQUENCE</scope>
    <source>
        <strain evidence="2">JCM 15325</strain>
    </source>
</reference>
<evidence type="ECO:0000256" key="1">
    <source>
        <dbReference type="SAM" id="Coils"/>
    </source>
</evidence>
<dbReference type="AlphaFoldDB" id="A0A917W245"/>
<dbReference type="EMBL" id="BMOK01000012">
    <property type="protein sequence ID" value="GGL60308.1"/>
    <property type="molecule type" value="Genomic_DNA"/>
</dbReference>
<feature type="coiled-coil region" evidence="1">
    <location>
        <begin position="19"/>
        <end position="53"/>
    </location>
</feature>
<evidence type="ECO:0000313" key="3">
    <source>
        <dbReference type="Proteomes" id="UP000654670"/>
    </source>
</evidence>
<keyword evidence="1" id="KW-0175">Coiled coil</keyword>
<keyword evidence="3" id="KW-1185">Reference proteome</keyword>
<dbReference type="RefSeq" id="WP_188803933.1">
    <property type="nucleotide sequence ID" value="NZ_BMOK01000012.1"/>
</dbReference>
<gene>
    <name evidence="2" type="ORF">GCM10007968_25400</name>
</gene>
<name>A0A917W245_9BACL</name>
<dbReference type="Proteomes" id="UP000654670">
    <property type="component" value="Unassembled WGS sequence"/>
</dbReference>
<evidence type="ECO:0000313" key="2">
    <source>
        <dbReference type="EMBL" id="GGL60308.1"/>
    </source>
</evidence>
<organism evidence="2 3">
    <name type="scientific">Sporolactobacillus putidus</name>
    <dbReference type="NCBI Taxonomy" id="492735"/>
    <lineage>
        <taxon>Bacteria</taxon>
        <taxon>Bacillati</taxon>
        <taxon>Bacillota</taxon>
        <taxon>Bacilli</taxon>
        <taxon>Bacillales</taxon>
        <taxon>Sporolactobacillaceae</taxon>
        <taxon>Sporolactobacillus</taxon>
    </lineage>
</organism>
<accession>A0A917W245</accession>